<keyword evidence="2" id="KW-0547">Nucleotide-binding</keyword>
<dbReference type="InterPro" id="IPR013563">
    <property type="entry name" value="Oligopep_ABC_C"/>
</dbReference>
<evidence type="ECO:0000313" key="6">
    <source>
        <dbReference type="Proteomes" id="UP000242015"/>
    </source>
</evidence>
<dbReference type="SMART" id="SM00382">
    <property type="entry name" value="AAA"/>
    <property type="match status" value="1"/>
</dbReference>
<evidence type="ECO:0000259" key="4">
    <source>
        <dbReference type="PROSITE" id="PS50893"/>
    </source>
</evidence>
<dbReference type="NCBIfam" id="TIGR01727">
    <property type="entry name" value="oligo_HPY"/>
    <property type="match status" value="1"/>
</dbReference>
<dbReference type="EMBL" id="NEXF01000020">
    <property type="protein sequence ID" value="PSO09151.1"/>
    <property type="molecule type" value="Genomic_DNA"/>
</dbReference>
<dbReference type="Proteomes" id="UP000242015">
    <property type="component" value="Unassembled WGS sequence"/>
</dbReference>
<feature type="domain" description="ABC transporter" evidence="4">
    <location>
        <begin position="4"/>
        <end position="251"/>
    </location>
</feature>
<dbReference type="SUPFAM" id="SSF52540">
    <property type="entry name" value="P-loop containing nucleoside triphosphate hydrolases"/>
    <property type="match status" value="1"/>
</dbReference>
<dbReference type="InterPro" id="IPR003439">
    <property type="entry name" value="ABC_transporter-like_ATP-bd"/>
</dbReference>
<dbReference type="Pfam" id="PF00005">
    <property type="entry name" value="ABC_tran"/>
    <property type="match status" value="1"/>
</dbReference>
<keyword evidence="3" id="KW-0067">ATP-binding</keyword>
<dbReference type="CDD" id="cd03257">
    <property type="entry name" value="ABC_NikE_OppD_transporters"/>
    <property type="match status" value="1"/>
</dbReference>
<evidence type="ECO:0000256" key="2">
    <source>
        <dbReference type="ARBA" id="ARBA00022741"/>
    </source>
</evidence>
<accession>A0A2R6CE90</accession>
<gene>
    <name evidence="5" type="ORF">B9Q04_01955</name>
</gene>
<organism evidence="5 6">
    <name type="scientific">Candidatus Marsarchaeota G2 archaeon BE_D</name>
    <dbReference type="NCBI Taxonomy" id="1978158"/>
    <lineage>
        <taxon>Archaea</taxon>
        <taxon>Candidatus Marsarchaeota</taxon>
        <taxon>Candidatus Marsarchaeota group 2</taxon>
    </lineage>
</organism>
<comment type="caution">
    <text evidence="5">The sequence shown here is derived from an EMBL/GenBank/DDBJ whole genome shotgun (WGS) entry which is preliminary data.</text>
</comment>
<protein>
    <recommendedName>
        <fullName evidence="4">ABC transporter domain-containing protein</fullName>
    </recommendedName>
</protein>
<dbReference type="InterPro" id="IPR017871">
    <property type="entry name" value="ABC_transporter-like_CS"/>
</dbReference>
<sequence>MLEVRGLTVEFETARGPLRAVNNVSFWLGDGESLGLVGESGSGKTTLATSILRLLAPNARVVSGEVIVDGMDVLRMSEAELNSKLRWRVISYVPQASQNALDPLYKVGDQFVETVRAHTNMGVAEILERAGELLEQVNVERSKLNSYPWQLSGGQKQRIMIALALILKPKIIILDEPTTALDTIVQAQIIELFRKLKEYERLSTIFISHDVSVIANVSNKVGVMYAGRLMELGTSSEIFHRPLHPYTLGLLRSVPDMRKNTPNEFIPGTPPDLVNPPSGCPFNPRCPLAQDICRREMPKFEDYGGEHYAACWMVPATVAYSSGR</sequence>
<evidence type="ECO:0000256" key="3">
    <source>
        <dbReference type="ARBA" id="ARBA00022840"/>
    </source>
</evidence>
<dbReference type="PROSITE" id="PS00211">
    <property type="entry name" value="ABC_TRANSPORTER_1"/>
    <property type="match status" value="1"/>
</dbReference>
<dbReference type="InterPro" id="IPR003593">
    <property type="entry name" value="AAA+_ATPase"/>
</dbReference>
<dbReference type="GO" id="GO:0005524">
    <property type="term" value="F:ATP binding"/>
    <property type="evidence" value="ECO:0007669"/>
    <property type="project" value="UniProtKB-KW"/>
</dbReference>
<dbReference type="GO" id="GO:0015833">
    <property type="term" value="P:peptide transport"/>
    <property type="evidence" value="ECO:0007669"/>
    <property type="project" value="InterPro"/>
</dbReference>
<dbReference type="PANTHER" id="PTHR43067">
    <property type="entry name" value="OLIGOPEPTIDE/DIPEPTIDE ABC TRANSPORTER, ATPASE SUBUNIT"/>
    <property type="match status" value="1"/>
</dbReference>
<dbReference type="PROSITE" id="PS50893">
    <property type="entry name" value="ABC_TRANSPORTER_2"/>
    <property type="match status" value="1"/>
</dbReference>
<dbReference type="InterPro" id="IPR027417">
    <property type="entry name" value="P-loop_NTPase"/>
</dbReference>
<dbReference type="Pfam" id="PF08352">
    <property type="entry name" value="oligo_HPY"/>
    <property type="match status" value="1"/>
</dbReference>
<evidence type="ECO:0000313" key="5">
    <source>
        <dbReference type="EMBL" id="PSO09151.1"/>
    </source>
</evidence>
<dbReference type="PANTHER" id="PTHR43067:SF3">
    <property type="entry name" value="MALTOSE ABC TRANSPORTER, ATP-BINDING PROTEIN"/>
    <property type="match status" value="1"/>
</dbReference>
<keyword evidence="1" id="KW-0813">Transport</keyword>
<evidence type="ECO:0000256" key="1">
    <source>
        <dbReference type="ARBA" id="ARBA00022448"/>
    </source>
</evidence>
<proteinExistence type="predicted"/>
<reference evidence="5 6" key="1">
    <citation type="submission" date="2017-04" db="EMBL/GenBank/DDBJ databases">
        <title>Novel microbial lineages endemic to geothermal iron-oxide mats fill important gaps in the evolutionary history of Archaea.</title>
        <authorList>
            <person name="Jay Z.J."/>
            <person name="Beam J.P."/>
            <person name="Dlakic M."/>
            <person name="Rusch D.B."/>
            <person name="Kozubal M.A."/>
            <person name="Inskeep W.P."/>
        </authorList>
    </citation>
    <scope>NUCLEOTIDE SEQUENCE [LARGE SCALE GENOMIC DNA]</scope>
    <source>
        <strain evidence="5">BE_D</strain>
    </source>
</reference>
<dbReference type="GO" id="GO:0016887">
    <property type="term" value="F:ATP hydrolysis activity"/>
    <property type="evidence" value="ECO:0007669"/>
    <property type="project" value="InterPro"/>
</dbReference>
<dbReference type="Gene3D" id="3.40.50.300">
    <property type="entry name" value="P-loop containing nucleotide triphosphate hydrolases"/>
    <property type="match status" value="1"/>
</dbReference>
<name>A0A2R6CE90_9ARCH</name>
<dbReference type="AlphaFoldDB" id="A0A2R6CE90"/>
<dbReference type="FunFam" id="3.40.50.300:FF:000016">
    <property type="entry name" value="Oligopeptide ABC transporter ATP-binding component"/>
    <property type="match status" value="1"/>
</dbReference>